<organism evidence="9 10">
    <name type="scientific">Vanilla planifolia</name>
    <name type="common">Vanilla</name>
    <dbReference type="NCBI Taxonomy" id="51239"/>
    <lineage>
        <taxon>Eukaryota</taxon>
        <taxon>Viridiplantae</taxon>
        <taxon>Streptophyta</taxon>
        <taxon>Embryophyta</taxon>
        <taxon>Tracheophyta</taxon>
        <taxon>Spermatophyta</taxon>
        <taxon>Magnoliopsida</taxon>
        <taxon>Liliopsida</taxon>
        <taxon>Asparagales</taxon>
        <taxon>Orchidaceae</taxon>
        <taxon>Vanilloideae</taxon>
        <taxon>Vanilleae</taxon>
        <taxon>Vanilla</taxon>
    </lineage>
</organism>
<dbReference type="UniPathway" id="UPA00375"/>
<dbReference type="PROSITE" id="PS51684">
    <property type="entry name" value="SAM_MT_TRM5_TYW2"/>
    <property type="match status" value="1"/>
</dbReference>
<evidence type="ECO:0000256" key="3">
    <source>
        <dbReference type="ARBA" id="ARBA00022679"/>
    </source>
</evidence>
<protein>
    <recommendedName>
        <fullName evidence="8">SAM-dependent methyltransferase TRM5/TYW2-type domain-containing protein</fullName>
    </recommendedName>
</protein>
<dbReference type="PANTHER" id="PTHR23245:SF25">
    <property type="entry name" value="TRNA WYBUTOSINE-SYNTHESIZING PROTEIN 2 HOMOLOG"/>
    <property type="match status" value="1"/>
</dbReference>
<dbReference type="GO" id="GO:0102522">
    <property type="term" value="F:tRNA 4-demethylwyosine alpha-amino-alpha-carboxypropyltransferase activity"/>
    <property type="evidence" value="ECO:0007669"/>
    <property type="project" value="UniProtKB-EC"/>
</dbReference>
<evidence type="ECO:0000313" key="9">
    <source>
        <dbReference type="EMBL" id="KAG0483944.1"/>
    </source>
</evidence>
<dbReference type="InterPro" id="IPR029063">
    <property type="entry name" value="SAM-dependent_MTases_sf"/>
</dbReference>
<dbReference type="AlphaFoldDB" id="A0A835R830"/>
<dbReference type="Pfam" id="PF02676">
    <property type="entry name" value="TYW3"/>
    <property type="match status" value="1"/>
</dbReference>
<dbReference type="SUPFAM" id="SSF117281">
    <property type="entry name" value="Kelch motif"/>
    <property type="match status" value="1"/>
</dbReference>
<comment type="catalytic activity">
    <reaction evidence="6">
        <text>4-demethyl-7-[(3S)-3-amino-3-carboxypropyl]wyosine(37) in tRNA(Phe) + S-adenosyl-L-methionine = 7-[(3S)-3-amino-3-carboxypropyl]wyosine(37) in tRNA(Phe) + S-adenosyl-L-homocysteine + H(+)</text>
        <dbReference type="Rhea" id="RHEA:36635"/>
        <dbReference type="Rhea" id="RHEA-COMP:10378"/>
        <dbReference type="Rhea" id="RHEA-COMP:10379"/>
        <dbReference type="ChEBI" id="CHEBI:15378"/>
        <dbReference type="ChEBI" id="CHEBI:57856"/>
        <dbReference type="ChEBI" id="CHEBI:59789"/>
        <dbReference type="ChEBI" id="CHEBI:73543"/>
        <dbReference type="ChEBI" id="CHEBI:73550"/>
        <dbReference type="EC" id="2.1.1.282"/>
    </reaction>
</comment>
<dbReference type="InterPro" id="IPR015915">
    <property type="entry name" value="Kelch-typ_b-propeller"/>
</dbReference>
<dbReference type="SUPFAM" id="SSF111278">
    <property type="entry name" value="SSo0622-like"/>
    <property type="match status" value="1"/>
</dbReference>
<dbReference type="EMBL" id="JADCNM010000005">
    <property type="protein sequence ID" value="KAG0483944.1"/>
    <property type="molecule type" value="Genomic_DNA"/>
</dbReference>
<evidence type="ECO:0000256" key="6">
    <source>
        <dbReference type="ARBA" id="ARBA00049202"/>
    </source>
</evidence>
<dbReference type="Gene3D" id="3.30.300.110">
    <property type="entry name" value="Met-10+ protein-like domains"/>
    <property type="match status" value="1"/>
</dbReference>
<dbReference type="InterPro" id="IPR036602">
    <property type="entry name" value="tRNA_yW-synthesising-like_sf"/>
</dbReference>
<comment type="catalytic activity">
    <reaction evidence="7">
        <text>4-demethylwyosine(37) in tRNA(Phe) + S-adenosyl-L-methionine = 4-demethyl-7-[(3S)-3-amino-3-carboxypropyl]wyosine(37) in tRNA(Phe) + S-methyl-5'-thioadenosine + H(+)</text>
        <dbReference type="Rhea" id="RHEA:36355"/>
        <dbReference type="Rhea" id="RHEA-COMP:10164"/>
        <dbReference type="Rhea" id="RHEA-COMP:10378"/>
        <dbReference type="ChEBI" id="CHEBI:15378"/>
        <dbReference type="ChEBI" id="CHEBI:17509"/>
        <dbReference type="ChEBI" id="CHEBI:59789"/>
        <dbReference type="ChEBI" id="CHEBI:64315"/>
        <dbReference type="ChEBI" id="CHEBI:73550"/>
        <dbReference type="EC" id="2.5.1.114"/>
    </reaction>
</comment>
<dbReference type="CDD" id="cd02440">
    <property type="entry name" value="AdoMet_MTases"/>
    <property type="match status" value="1"/>
</dbReference>
<comment type="pathway">
    <text evidence="1">tRNA modification; wybutosine-tRNA(Phe) biosynthesis.</text>
</comment>
<evidence type="ECO:0000256" key="2">
    <source>
        <dbReference type="ARBA" id="ARBA00022603"/>
    </source>
</evidence>
<dbReference type="OrthoDB" id="263283at2759"/>
<evidence type="ECO:0000256" key="5">
    <source>
        <dbReference type="ARBA" id="ARBA00022694"/>
    </source>
</evidence>
<dbReference type="InterPro" id="IPR056744">
    <property type="entry name" value="TRM5/TYW2-like_N"/>
</dbReference>
<comment type="caution">
    <text evidence="9">The sequence shown here is derived from an EMBL/GenBank/DDBJ whole genome shotgun (WGS) entry which is preliminary data.</text>
</comment>
<dbReference type="GO" id="GO:0005737">
    <property type="term" value="C:cytoplasm"/>
    <property type="evidence" value="ECO:0007669"/>
    <property type="project" value="TreeGrafter"/>
</dbReference>
<dbReference type="Gene3D" id="2.120.10.80">
    <property type="entry name" value="Kelch-type beta propeller"/>
    <property type="match status" value="1"/>
</dbReference>
<evidence type="ECO:0000256" key="1">
    <source>
        <dbReference type="ARBA" id="ARBA00004797"/>
    </source>
</evidence>
<dbReference type="Gene3D" id="3.40.50.150">
    <property type="entry name" value="Vaccinia Virus protein VP39"/>
    <property type="match status" value="1"/>
</dbReference>
<dbReference type="PANTHER" id="PTHR23245">
    <property type="entry name" value="TRNA METHYLTRANSFERASE"/>
    <property type="match status" value="1"/>
</dbReference>
<feature type="domain" description="SAM-dependent methyltransferase TRM5/TYW2-type" evidence="8">
    <location>
        <begin position="733"/>
        <end position="992"/>
    </location>
</feature>
<evidence type="ECO:0000256" key="7">
    <source>
        <dbReference type="ARBA" id="ARBA00049400"/>
    </source>
</evidence>
<dbReference type="InterPro" id="IPR056743">
    <property type="entry name" value="TRM5-TYW2-like_MTfase"/>
</dbReference>
<gene>
    <name evidence="9" type="ORF">HPP92_012028</name>
</gene>
<keyword evidence="4" id="KW-0949">S-adenosyl-L-methionine</keyword>
<name>A0A835R830_VANPL</name>
<accession>A0A835R830</accession>
<dbReference type="Pfam" id="PF24681">
    <property type="entry name" value="Kelch_KLHDC2_KLHL20_DRC7"/>
    <property type="match status" value="1"/>
</dbReference>
<dbReference type="Proteomes" id="UP000639772">
    <property type="component" value="Unassembled WGS sequence"/>
</dbReference>
<dbReference type="GO" id="GO:0031591">
    <property type="term" value="P:wybutosine biosynthetic process"/>
    <property type="evidence" value="ECO:0007669"/>
    <property type="project" value="TreeGrafter"/>
</dbReference>
<evidence type="ECO:0000256" key="4">
    <source>
        <dbReference type="ARBA" id="ARBA00022691"/>
    </source>
</evidence>
<keyword evidence="3" id="KW-0808">Transferase</keyword>
<evidence type="ECO:0000259" key="8">
    <source>
        <dbReference type="PROSITE" id="PS51684"/>
    </source>
</evidence>
<dbReference type="InterPro" id="IPR003827">
    <property type="entry name" value="tRNA_yW-synthesising"/>
</dbReference>
<keyword evidence="5" id="KW-0819">tRNA processing</keyword>
<dbReference type="GO" id="GO:0030488">
    <property type="term" value="P:tRNA methylation"/>
    <property type="evidence" value="ECO:0007669"/>
    <property type="project" value="TreeGrafter"/>
</dbReference>
<dbReference type="Pfam" id="PF02475">
    <property type="entry name" value="TRM5-TYW2_MTfase"/>
    <property type="match status" value="1"/>
</dbReference>
<dbReference type="Pfam" id="PF25133">
    <property type="entry name" value="TYW2_N_2"/>
    <property type="match status" value="1"/>
</dbReference>
<reference evidence="9 10" key="1">
    <citation type="journal article" date="2020" name="Nat. Food">
        <title>A phased Vanilla planifolia genome enables genetic improvement of flavour and production.</title>
        <authorList>
            <person name="Hasing T."/>
            <person name="Tang H."/>
            <person name="Brym M."/>
            <person name="Khazi F."/>
            <person name="Huang T."/>
            <person name="Chambers A.H."/>
        </authorList>
    </citation>
    <scope>NUCLEOTIDE SEQUENCE [LARGE SCALE GENOMIC DNA]</scope>
    <source>
        <tissue evidence="9">Leaf</tissue>
    </source>
</reference>
<dbReference type="Gene3D" id="3.30.1960.10">
    <property type="entry name" value="tRNA wybutosine-synthesizing-like"/>
    <property type="match status" value="1"/>
</dbReference>
<keyword evidence="2" id="KW-0489">Methyltransferase</keyword>
<dbReference type="FunFam" id="3.40.50.150:FF:000131">
    <property type="entry name" value="tRNA wybutosine-synthesizing protein 2/3/4"/>
    <property type="match status" value="1"/>
</dbReference>
<sequence length="993" mass="110677">MDFERRKAKTLASLAAPWSDKSPKGSIDAPIASLLSVINLHPSFFTTSSCSGRISVLRQPCERPNYDSKEENKILTKKSKKKAGGGGWVYVTHDPADPEALVNLLFEHSRHSGENETVGEEGGILVFRFEPLIVAVDCKDVASAQELVSTAISCGFRESVANEKMEANRQRTDGFLHVLQEKVIPAFSRKVTCSQIVRPSIIVGKNSLNIEAKRGDMCSEKPLPEKKFQSHNSYNNAFSSEHKEMPGIEGMSLSGVTVTIVGEPIEKLLLWGHSASPLVCNGRKEVVVYGGFGGIGQHARRNYTLLLDIQSGMLKQIDATESPSARVGHTITCLEDNVYLIGGRSGPNQIFNDVWVLKVSENRWTLINCGGSAFHPRHRHATAAVGSNVYVFGGLNNEAIYACLTVLNTESFEWSNVEGHGELPCARHSHSLVAYGPLLLMFGGFDGQKALSDFYSFDTRTYLWKRRRPVGEFLLQDLYHYKWFSVPTNCIGKGFLIRSSTCVIDDELIILGGGASCYAFGTKFNYPMKISLNLLNAVREIFSSEQNEHAVPYLMEEDENSRVSRGRLQAHFPDSESVFPANVSTTTREQKPDVMHLSLQIKRNFAKLVKDILKKFGWLDINKRVYQSLDGLHICLPVLREFCDLYHNQCIVSNVKSSDLYKEKMEEVSVNKISFPQALEILSSCNASLVVSDVNCDKKHPSTPKKVMREMICSLLREKGLPMDMLDQLPVRWERLGDIVVLPVTCFRDPRWDSITGELWPVVAKSLGALRLARQGRILPTGTRNSTLEILVGDDSWVTHEENGIIYSFDATKCMFSAGNLSEKVRMANLDCRNEVVVDLFAGIGYFVLPFLVKAKAKLVYACEWNQHAVRALKQNVNANSVADRCIILEGDNRVMAPRAIADRVCLGLLPSSECSWRTAVKALRLQGGVLHIHGNVKDSKEKAWLESTVESIVNIAKLEGLIWDVSVQHVERVKSYGPRIRHLVADIKCRAV</sequence>
<evidence type="ECO:0000313" key="10">
    <source>
        <dbReference type="Proteomes" id="UP000639772"/>
    </source>
</evidence>
<dbReference type="InterPro" id="IPR030382">
    <property type="entry name" value="MeTrfase_TRM5/TYW2"/>
</dbReference>
<dbReference type="SUPFAM" id="SSF53335">
    <property type="entry name" value="S-adenosyl-L-methionine-dependent methyltransferases"/>
    <property type="match status" value="1"/>
</dbReference>
<dbReference type="GO" id="GO:0008175">
    <property type="term" value="F:tRNA methyltransferase activity"/>
    <property type="evidence" value="ECO:0007669"/>
    <property type="project" value="TreeGrafter"/>
</dbReference>
<proteinExistence type="predicted"/>